<keyword evidence="4" id="KW-0863">Zinc-finger</keyword>
<evidence type="ECO:0000313" key="10">
    <source>
        <dbReference type="Proteomes" id="UP000314982"/>
    </source>
</evidence>
<sequence>MKYHIIFTEIQYNELKWLACLDSFPTSTISLLVKEPINNSETDYHRKQHWTAMQSKMQSLTSCQCSVCCGCFQQHFTIAVRDKHIRDMVCPVCWEPDINDPEHLNSYFSTLDNQVVHHTENNLTQNLPQILSLKREETASEAQFSGFQRLLSLQNAGVSVFSGCVVLSIMIVTPVIIFPTHTHTHTPRAQLRECLEPEVYDLFHKKLTEQALIKDPKFLWCSHCSYGFIYDGDQLKVTCFQCRNSFCAQCKKPWESQHGGLSCEHFMVSLSRGNTYDVCLLVVCPVLFQILPCGTGTHHSSTHNPACSPCPLPTNL</sequence>
<dbReference type="InterPro" id="IPR047540">
    <property type="entry name" value="BRcat_RBR_RNF31-like"/>
</dbReference>
<reference evidence="10" key="1">
    <citation type="submission" date="2018-06" db="EMBL/GenBank/DDBJ databases">
        <title>Genome assembly of Danube salmon.</title>
        <authorList>
            <person name="Macqueen D.J."/>
            <person name="Gundappa M.K."/>
        </authorList>
    </citation>
    <scope>NUCLEOTIDE SEQUENCE [LARGE SCALE GENOMIC DNA]</scope>
</reference>
<dbReference type="PANTHER" id="PTHR16004">
    <property type="entry name" value="RING FINGER PROTEIN 31-RELATED"/>
    <property type="match status" value="1"/>
</dbReference>
<evidence type="ECO:0000256" key="1">
    <source>
        <dbReference type="ARBA" id="ARBA00022679"/>
    </source>
</evidence>
<dbReference type="GO" id="GO:0097039">
    <property type="term" value="P:protein linear polyubiquitination"/>
    <property type="evidence" value="ECO:0007669"/>
    <property type="project" value="TreeGrafter"/>
</dbReference>
<dbReference type="STRING" id="62062.ENSHHUP00000006238"/>
<keyword evidence="5" id="KW-0833">Ubl conjugation pathway</keyword>
<dbReference type="InterPro" id="IPR002867">
    <property type="entry name" value="IBR_dom"/>
</dbReference>
<protein>
    <recommendedName>
        <fullName evidence="8">RING-type domain-containing protein</fullName>
    </recommendedName>
</protein>
<dbReference type="InterPro" id="IPR026254">
    <property type="entry name" value="RNF31-like"/>
</dbReference>
<keyword evidence="7" id="KW-0472">Membrane</keyword>
<dbReference type="GO" id="GO:0061630">
    <property type="term" value="F:ubiquitin protein ligase activity"/>
    <property type="evidence" value="ECO:0007669"/>
    <property type="project" value="TreeGrafter"/>
</dbReference>
<dbReference type="GO" id="GO:0036435">
    <property type="term" value="F:K48-linked polyubiquitin modification-dependent protein binding"/>
    <property type="evidence" value="ECO:0007669"/>
    <property type="project" value="TreeGrafter"/>
</dbReference>
<dbReference type="PROSITE" id="PS51873">
    <property type="entry name" value="TRIAD"/>
    <property type="match status" value="1"/>
</dbReference>
<keyword evidence="1" id="KW-0808">Transferase</keyword>
<keyword evidence="6" id="KW-0862">Zinc</keyword>
<keyword evidence="10" id="KW-1185">Reference proteome</keyword>
<name>A0A4W5JMS5_9TELE</name>
<dbReference type="PANTHER" id="PTHR16004:SF5">
    <property type="entry name" value="E3 UBIQUITIN-PROTEIN LIGASE RNF31"/>
    <property type="match status" value="1"/>
</dbReference>
<evidence type="ECO:0000256" key="4">
    <source>
        <dbReference type="ARBA" id="ARBA00022771"/>
    </source>
</evidence>
<evidence type="ECO:0000256" key="7">
    <source>
        <dbReference type="SAM" id="Phobius"/>
    </source>
</evidence>
<dbReference type="GO" id="GO:0071797">
    <property type="term" value="C:LUBAC complex"/>
    <property type="evidence" value="ECO:0007669"/>
    <property type="project" value="InterPro"/>
</dbReference>
<evidence type="ECO:0000256" key="5">
    <source>
        <dbReference type="ARBA" id="ARBA00022786"/>
    </source>
</evidence>
<feature type="transmembrane region" description="Helical" evidence="7">
    <location>
        <begin position="158"/>
        <end position="178"/>
    </location>
</feature>
<dbReference type="GeneTree" id="ENSGT00530000064112"/>
<evidence type="ECO:0000256" key="3">
    <source>
        <dbReference type="ARBA" id="ARBA00022737"/>
    </source>
</evidence>
<reference evidence="9" key="3">
    <citation type="submission" date="2025-09" db="UniProtKB">
        <authorList>
            <consortium name="Ensembl"/>
        </authorList>
    </citation>
    <scope>IDENTIFICATION</scope>
</reference>
<dbReference type="GO" id="GO:0008270">
    <property type="term" value="F:zinc ion binding"/>
    <property type="evidence" value="ECO:0007669"/>
    <property type="project" value="UniProtKB-KW"/>
</dbReference>
<proteinExistence type="predicted"/>
<reference evidence="9" key="2">
    <citation type="submission" date="2025-08" db="UniProtKB">
        <authorList>
            <consortium name="Ensembl"/>
        </authorList>
    </citation>
    <scope>IDENTIFICATION</scope>
</reference>
<evidence type="ECO:0000259" key="8">
    <source>
        <dbReference type="PROSITE" id="PS51873"/>
    </source>
</evidence>
<dbReference type="GO" id="GO:1990450">
    <property type="term" value="F:linear polyubiquitin binding"/>
    <property type="evidence" value="ECO:0007669"/>
    <property type="project" value="TreeGrafter"/>
</dbReference>
<dbReference type="Proteomes" id="UP000314982">
    <property type="component" value="Unassembled WGS sequence"/>
</dbReference>
<dbReference type="AlphaFoldDB" id="A0A4W5JMS5"/>
<feature type="domain" description="RING-type" evidence="8">
    <location>
        <begin position="36"/>
        <end position="316"/>
    </location>
</feature>
<keyword evidence="7" id="KW-0812">Transmembrane</keyword>
<accession>A0A4W5JMS5</accession>
<dbReference type="SUPFAM" id="SSF57850">
    <property type="entry name" value="RING/U-box"/>
    <property type="match status" value="2"/>
</dbReference>
<dbReference type="SMART" id="SM00647">
    <property type="entry name" value="IBR"/>
    <property type="match status" value="1"/>
</dbReference>
<dbReference type="InterPro" id="IPR044066">
    <property type="entry name" value="TRIAD_supradom"/>
</dbReference>
<evidence type="ECO:0000256" key="2">
    <source>
        <dbReference type="ARBA" id="ARBA00022723"/>
    </source>
</evidence>
<dbReference type="Pfam" id="PF22191">
    <property type="entry name" value="IBR_1"/>
    <property type="match status" value="1"/>
</dbReference>
<dbReference type="GO" id="GO:0070530">
    <property type="term" value="F:K63-linked polyubiquitin modification-dependent protein binding"/>
    <property type="evidence" value="ECO:0007669"/>
    <property type="project" value="TreeGrafter"/>
</dbReference>
<evidence type="ECO:0000256" key="6">
    <source>
        <dbReference type="ARBA" id="ARBA00022833"/>
    </source>
</evidence>
<keyword evidence="2" id="KW-0479">Metal-binding</keyword>
<organism evidence="9 10">
    <name type="scientific">Hucho hucho</name>
    <name type="common">huchen</name>
    <dbReference type="NCBI Taxonomy" id="62062"/>
    <lineage>
        <taxon>Eukaryota</taxon>
        <taxon>Metazoa</taxon>
        <taxon>Chordata</taxon>
        <taxon>Craniata</taxon>
        <taxon>Vertebrata</taxon>
        <taxon>Euteleostomi</taxon>
        <taxon>Actinopterygii</taxon>
        <taxon>Neopterygii</taxon>
        <taxon>Teleostei</taxon>
        <taxon>Protacanthopterygii</taxon>
        <taxon>Salmoniformes</taxon>
        <taxon>Salmonidae</taxon>
        <taxon>Salmoninae</taxon>
        <taxon>Hucho</taxon>
    </lineage>
</organism>
<evidence type="ECO:0000313" key="9">
    <source>
        <dbReference type="Ensembl" id="ENSHHUP00000006238.1"/>
    </source>
</evidence>
<keyword evidence="7" id="KW-1133">Transmembrane helix</keyword>
<keyword evidence="3" id="KW-0677">Repeat</keyword>
<dbReference type="CDD" id="cd20337">
    <property type="entry name" value="BRcat_RBR_HOIP"/>
    <property type="match status" value="1"/>
</dbReference>
<dbReference type="Ensembl" id="ENSHHUT00000006424.1">
    <property type="protein sequence ID" value="ENSHHUP00000006238.1"/>
    <property type="gene ID" value="ENSHHUG00000003855.1"/>
</dbReference>